<comment type="caution">
    <text evidence="1">The sequence shown here is derived from an EMBL/GenBank/DDBJ whole genome shotgun (WGS) entry which is preliminary data.</text>
</comment>
<accession>R1CNB8</accession>
<dbReference type="Gene3D" id="3.30.460.10">
    <property type="entry name" value="Beta Polymerase, domain 2"/>
    <property type="match status" value="1"/>
</dbReference>
<dbReference type="PANTHER" id="PTHR34822:SF1">
    <property type="entry name" value="GRPB FAMILY PROTEIN"/>
    <property type="match status" value="1"/>
</dbReference>
<dbReference type="Proteomes" id="UP000013378">
    <property type="component" value="Unassembled WGS sequence"/>
</dbReference>
<keyword evidence="2" id="KW-1185">Reference proteome</keyword>
<dbReference type="InterPro" id="IPR007344">
    <property type="entry name" value="GrpB/CoaE"/>
</dbReference>
<sequence length="133" mass="15511">MREIIIDVHHIESTAIPGIKAKPIIDILVVVSDIGEVDSYNCCMAELGYVAMGEYGIQRRRFFIKGGNKEIERHINFRDYLINHPNEAKEYSQLKEKLAEKYTYDIDSYVRGKNKFINKIDEKAKAWKENQTK</sequence>
<proteinExistence type="predicted"/>
<dbReference type="PATRIC" id="fig|1304284.3.peg.1718"/>
<dbReference type="RefSeq" id="WP_006314325.1">
    <property type="nucleotide sequence ID" value="NZ_ARZA01000200.1"/>
</dbReference>
<reference evidence="1 2" key="1">
    <citation type="journal article" date="2015" name="Geomicrobiol. J.">
        <title>Caldisalinibacter kiritimatiensis gen. nov., sp. nov., a moderately thermohalophilic thiosulfate-reducing bacterium from a hypersaline microbial mat.</title>
        <authorList>
            <person name="Ben Hania W."/>
            <person name="Joseph M."/>
            <person name="Fiebig A."/>
            <person name="Bunk B."/>
            <person name="Klenk H.-P."/>
            <person name="Fardeau M.-L."/>
            <person name="Spring S."/>
        </authorList>
    </citation>
    <scope>NUCLEOTIDE SEQUENCE [LARGE SCALE GENOMIC DNA]</scope>
    <source>
        <strain evidence="1 2">L21-TH-D2</strain>
    </source>
</reference>
<organism evidence="1 2">
    <name type="scientific">Caldisalinibacter kiritimatiensis</name>
    <dbReference type="NCBI Taxonomy" id="1304284"/>
    <lineage>
        <taxon>Bacteria</taxon>
        <taxon>Bacillati</taxon>
        <taxon>Bacillota</taxon>
        <taxon>Tissierellia</taxon>
        <taxon>Tissierellales</taxon>
        <taxon>Thermohalobacteraceae</taxon>
        <taxon>Caldisalinibacter</taxon>
    </lineage>
</organism>
<dbReference type="InterPro" id="IPR043519">
    <property type="entry name" value="NT_sf"/>
</dbReference>
<evidence type="ECO:0000313" key="2">
    <source>
        <dbReference type="Proteomes" id="UP000013378"/>
    </source>
</evidence>
<dbReference type="AlphaFoldDB" id="R1CNB8"/>
<dbReference type="SUPFAM" id="SSF81301">
    <property type="entry name" value="Nucleotidyltransferase"/>
    <property type="match status" value="1"/>
</dbReference>
<dbReference type="PANTHER" id="PTHR34822">
    <property type="entry name" value="GRPB DOMAIN PROTEIN (AFU_ORTHOLOGUE AFUA_1G01530)"/>
    <property type="match status" value="1"/>
</dbReference>
<name>R1CNB8_9FIRM</name>
<dbReference type="EMBL" id="ARZA01000200">
    <property type="protein sequence ID" value="EOD00206.1"/>
    <property type="molecule type" value="Genomic_DNA"/>
</dbReference>
<gene>
    <name evidence="1" type="ORF">L21TH_1751</name>
</gene>
<evidence type="ECO:0000313" key="1">
    <source>
        <dbReference type="EMBL" id="EOD00206.1"/>
    </source>
</evidence>
<dbReference type="Pfam" id="PF04229">
    <property type="entry name" value="GrpB"/>
    <property type="match status" value="1"/>
</dbReference>
<dbReference type="eggNOG" id="COG2320">
    <property type="taxonomic scope" value="Bacteria"/>
</dbReference>
<protein>
    <submittedName>
        <fullName evidence="1">Glutamate-rich protein grpB</fullName>
    </submittedName>
</protein>
<dbReference type="STRING" id="1304284.L21TH_1751"/>